<dbReference type="Gene3D" id="3.30.420.40">
    <property type="match status" value="2"/>
</dbReference>
<keyword evidence="1" id="KW-0418">Kinase</keyword>
<dbReference type="Pfam" id="PF00480">
    <property type="entry name" value="ROK"/>
    <property type="match status" value="1"/>
</dbReference>
<dbReference type="SUPFAM" id="SSF53067">
    <property type="entry name" value="Actin-like ATPase domain"/>
    <property type="match status" value="1"/>
</dbReference>
<dbReference type="InterPro" id="IPR000600">
    <property type="entry name" value="ROK"/>
</dbReference>
<dbReference type="PANTHER" id="PTHR18964">
    <property type="entry name" value="ROK (REPRESSOR, ORF, KINASE) FAMILY"/>
    <property type="match status" value="1"/>
</dbReference>
<dbReference type="GO" id="GO:0009384">
    <property type="term" value="F:N-acylmannosamine kinase activity"/>
    <property type="evidence" value="ECO:0007669"/>
    <property type="project" value="TreeGrafter"/>
</dbReference>
<evidence type="ECO:0000313" key="2">
    <source>
        <dbReference type="Proteomes" id="UP000199647"/>
    </source>
</evidence>
<keyword evidence="2" id="KW-1185">Reference proteome</keyword>
<dbReference type="STRING" id="1855383.SAMN05216548_10439"/>
<gene>
    <name evidence="1" type="ORF">SAMN05216548_10439</name>
</gene>
<dbReference type="AlphaFoldDB" id="A0A1H9F939"/>
<evidence type="ECO:0000313" key="1">
    <source>
        <dbReference type="EMBL" id="SEQ34355.1"/>
    </source>
</evidence>
<dbReference type="GO" id="GO:0019262">
    <property type="term" value="P:N-acetylneuraminate catabolic process"/>
    <property type="evidence" value="ECO:0007669"/>
    <property type="project" value="TreeGrafter"/>
</dbReference>
<keyword evidence="1" id="KW-0808">Transferase</keyword>
<name>A0A1H9F939_9HYPH</name>
<dbReference type="PANTHER" id="PTHR18964:SF169">
    <property type="entry name" value="N-ACETYLMANNOSAMINE KINASE"/>
    <property type="match status" value="1"/>
</dbReference>
<dbReference type="EMBL" id="FOFG01000004">
    <property type="protein sequence ID" value="SEQ34355.1"/>
    <property type="molecule type" value="Genomic_DNA"/>
</dbReference>
<proteinExistence type="predicted"/>
<sequence>MNGGPVLAIDVGGTKTLVALVKGRRILDQRRAATPREAGADAWLDLIGDLAAEWRGSFGAAGAAVTGIVRDGRWHALNPATLPVPDGLPLVAGLSDRLGVPVQAVNDAQAAAWGEYRFGAGQGIDMIFLTVSTGIGGGVISNGRLLSGRSGLAGHVGQMLVETGKGDAARLEDFASGSALARFAATAGHPADAPTIFAAGRAGEDWARELLEAALTRMAHTLRSLQMLFDPARFVIGGGVGLAEGYIDGLRSMLGDLPALTRPEIRPAALGAEAGLLGIADLVSTAQSA</sequence>
<dbReference type="Proteomes" id="UP000199647">
    <property type="component" value="Unassembled WGS sequence"/>
</dbReference>
<protein>
    <submittedName>
        <fullName evidence="1">N-acylmannosamine kinase/N-acetylmannosamine-6-phosphate 2-epimerase / N-acetylmannosamine kinase</fullName>
    </submittedName>
</protein>
<accession>A0A1H9F939</accession>
<organism evidence="1 2">
    <name type="scientific">Faunimonas pinastri</name>
    <dbReference type="NCBI Taxonomy" id="1855383"/>
    <lineage>
        <taxon>Bacteria</taxon>
        <taxon>Pseudomonadati</taxon>
        <taxon>Pseudomonadota</taxon>
        <taxon>Alphaproteobacteria</taxon>
        <taxon>Hyphomicrobiales</taxon>
        <taxon>Afifellaceae</taxon>
        <taxon>Faunimonas</taxon>
    </lineage>
</organism>
<dbReference type="InterPro" id="IPR043129">
    <property type="entry name" value="ATPase_NBD"/>
</dbReference>
<reference evidence="1 2" key="1">
    <citation type="submission" date="2016-10" db="EMBL/GenBank/DDBJ databases">
        <authorList>
            <person name="de Groot N.N."/>
        </authorList>
    </citation>
    <scope>NUCLEOTIDE SEQUENCE [LARGE SCALE GENOMIC DNA]</scope>
    <source>
        <strain evidence="1 2">A52C2</strain>
    </source>
</reference>